<protein>
    <recommendedName>
        <fullName evidence="3">DGQHR domain-containing protein</fullName>
    </recommendedName>
</protein>
<accession>A0A5I6C2X6</accession>
<comment type="caution">
    <text evidence="2">The sequence shown here is derived from an EMBL/GenBank/DDBJ whole genome shotgun (WGS) entry which is preliminary data.</text>
</comment>
<gene>
    <name evidence="1" type="ORF">EHB58_10110</name>
    <name evidence="2" type="ORF">FE762_10780</name>
</gene>
<proteinExistence type="predicted"/>
<dbReference type="AlphaFoldDB" id="A0A5I6C2X6"/>
<evidence type="ECO:0000313" key="2">
    <source>
        <dbReference type="EMBL" id="ECK9661694.1"/>
    </source>
</evidence>
<dbReference type="EMBL" id="AAHSMS010000011">
    <property type="protein sequence ID" value="EBZ8648559.1"/>
    <property type="molecule type" value="Genomic_DNA"/>
</dbReference>
<name>A0A5I6C2X6_SALET</name>
<sequence>MAVNLRAVAWLKSRGIIVSGIRRSTTTGYTYAFEKAGSFGIFSSNGSVPVEYMMTSFSVDDLAQLSYSKDINTDLNFDYLIQRDIDEERARVEISQYISSSEDKVQKDIVFLPPLLVSIVNVDSNNKLIDYYPNCTFNSTNDNGVIFERIWPNIFKIRNFEIPNGKTISVKYYDSEIKDKSITIDINQAIININCTREDVPGARLVVIDGQHRLFALNYLRKEYPEKIKNIVIPVCIVYSPYSTSINATIGKVPTIPEVLRDLFVDINSTVERVSGHFLTLLSDRTLGSIICREFCKKTLSERKEYGLGLIEWNTKKHKESLEISRDYTITSIGVINNILEDCFSTRNGIKVLTSILGIGEPDAEFDFSDFENNDDDDEDNVISNIPETFPWSGFLSKHKPILTSLVNKTLTKMLVTLFFETKFFSDYYNNLKTTFEEKEMQIKSDRSCDSGVFDFAKKHILLNDPETKKSLPLTNELILILKNKKEEFIPSLASKSICHKAMIEAWFLLCSKLIAQNKDIKTVDKIIQYCVESAFSPSVKLFNEQRLFIQDTIYINQRIKVTKVARRQIVRLFFSQLLLKSNIDRLVNDLDIDHEYQEILIKFARNEVGAYLNQMSKDKTNTFIKTFRSNYNLDDIDRERLLAAEANRTKEIKQNNASEVYTEFDRLVKSHTKEGIVNAYQDLTNCLKSNDFDFSFDNEPLDDEI</sequence>
<dbReference type="EMBL" id="AAJEEO010000010">
    <property type="protein sequence ID" value="ECK9661694.1"/>
    <property type="molecule type" value="Genomic_DNA"/>
</dbReference>
<evidence type="ECO:0008006" key="3">
    <source>
        <dbReference type="Google" id="ProtNLM"/>
    </source>
</evidence>
<organism evidence="2">
    <name type="scientific">Salmonella enterica subsp. enterica serovar Hull</name>
    <dbReference type="NCBI Taxonomy" id="1403564"/>
    <lineage>
        <taxon>Bacteria</taxon>
        <taxon>Pseudomonadati</taxon>
        <taxon>Pseudomonadota</taxon>
        <taxon>Gammaproteobacteria</taxon>
        <taxon>Enterobacterales</taxon>
        <taxon>Enterobacteriaceae</taxon>
        <taxon>Salmonella</taxon>
    </lineage>
</organism>
<evidence type="ECO:0000313" key="1">
    <source>
        <dbReference type="EMBL" id="EBZ8648559.1"/>
    </source>
</evidence>
<reference evidence="2" key="1">
    <citation type="submission" date="2019-05" db="EMBL/GenBank/DDBJ databases">
        <authorList>
            <person name="Ashton P.M."/>
            <person name="Dallman T."/>
            <person name="Nair S."/>
            <person name="De Pinna E."/>
            <person name="Peters T."/>
            <person name="Grant K."/>
        </authorList>
    </citation>
    <scope>NUCLEOTIDE SEQUENCE</scope>
    <source>
        <strain evidence="1">638096</strain>
        <strain evidence="2">741676</strain>
    </source>
</reference>